<dbReference type="EMBL" id="KZ613473">
    <property type="protein sequence ID" value="PMD24007.1"/>
    <property type="molecule type" value="Genomic_DNA"/>
</dbReference>
<dbReference type="AlphaFoldDB" id="A0A2J6QCL5"/>
<dbReference type="Proteomes" id="UP000235672">
    <property type="component" value="Unassembled WGS sequence"/>
</dbReference>
<sequence length="62" mass="7324">MMKNDVEQAKLLFRATSEPSFPRSRLPSNLVKFRCYFLANFWLLAALSIFMKEEIVKIVKKQ</sequence>
<protein>
    <submittedName>
        <fullName evidence="2">Uncharacterized protein</fullName>
    </submittedName>
</protein>
<proteinExistence type="predicted"/>
<keyword evidence="1" id="KW-0812">Transmembrane</keyword>
<evidence type="ECO:0000313" key="3">
    <source>
        <dbReference type="Proteomes" id="UP000235672"/>
    </source>
</evidence>
<keyword evidence="1" id="KW-1133">Transmembrane helix</keyword>
<reference evidence="2 3" key="1">
    <citation type="submission" date="2016-05" db="EMBL/GenBank/DDBJ databases">
        <title>A degradative enzymes factory behind the ericoid mycorrhizal symbiosis.</title>
        <authorList>
            <consortium name="DOE Joint Genome Institute"/>
            <person name="Martino E."/>
            <person name="Morin E."/>
            <person name="Grelet G."/>
            <person name="Kuo A."/>
            <person name="Kohler A."/>
            <person name="Daghino S."/>
            <person name="Barry K."/>
            <person name="Choi C."/>
            <person name="Cichocki N."/>
            <person name="Clum A."/>
            <person name="Copeland A."/>
            <person name="Hainaut M."/>
            <person name="Haridas S."/>
            <person name="Labutti K."/>
            <person name="Lindquist E."/>
            <person name="Lipzen A."/>
            <person name="Khouja H.-R."/>
            <person name="Murat C."/>
            <person name="Ohm R."/>
            <person name="Olson A."/>
            <person name="Spatafora J."/>
            <person name="Veneault-Fourrey C."/>
            <person name="Henrissat B."/>
            <person name="Grigoriev I."/>
            <person name="Martin F."/>
            <person name="Perotto S."/>
        </authorList>
    </citation>
    <scope>NUCLEOTIDE SEQUENCE [LARGE SCALE GENOMIC DNA]</scope>
    <source>
        <strain evidence="2 3">UAMH 7357</strain>
    </source>
</reference>
<evidence type="ECO:0000313" key="2">
    <source>
        <dbReference type="EMBL" id="PMD24007.1"/>
    </source>
</evidence>
<gene>
    <name evidence="2" type="ORF">NA56DRAFT_643292</name>
</gene>
<feature type="transmembrane region" description="Helical" evidence="1">
    <location>
        <begin position="31"/>
        <end position="51"/>
    </location>
</feature>
<keyword evidence="3" id="KW-1185">Reference proteome</keyword>
<evidence type="ECO:0000256" key="1">
    <source>
        <dbReference type="SAM" id="Phobius"/>
    </source>
</evidence>
<accession>A0A2J6QCL5</accession>
<organism evidence="2 3">
    <name type="scientific">Hyaloscypha hepaticicola</name>
    <dbReference type="NCBI Taxonomy" id="2082293"/>
    <lineage>
        <taxon>Eukaryota</taxon>
        <taxon>Fungi</taxon>
        <taxon>Dikarya</taxon>
        <taxon>Ascomycota</taxon>
        <taxon>Pezizomycotina</taxon>
        <taxon>Leotiomycetes</taxon>
        <taxon>Helotiales</taxon>
        <taxon>Hyaloscyphaceae</taxon>
        <taxon>Hyaloscypha</taxon>
    </lineage>
</organism>
<keyword evidence="1" id="KW-0472">Membrane</keyword>
<name>A0A2J6QCL5_9HELO</name>